<dbReference type="Pfam" id="PF02213">
    <property type="entry name" value="GYF"/>
    <property type="match status" value="1"/>
</dbReference>
<feature type="compositionally biased region" description="Pro residues" evidence="2">
    <location>
        <begin position="1031"/>
        <end position="1041"/>
    </location>
</feature>
<dbReference type="SMART" id="SM00444">
    <property type="entry name" value="GYF"/>
    <property type="match status" value="1"/>
</dbReference>
<feature type="region of interest" description="Disordered" evidence="2">
    <location>
        <begin position="93"/>
        <end position="134"/>
    </location>
</feature>
<dbReference type="PANTHER" id="PTHR47471">
    <property type="entry name" value="GYF DOMAIN-CONTAINING PROTEIN"/>
    <property type="match status" value="1"/>
</dbReference>
<proteinExistence type="predicted"/>
<feature type="region of interest" description="Disordered" evidence="2">
    <location>
        <begin position="1024"/>
        <end position="1046"/>
    </location>
</feature>
<dbReference type="AlphaFoldDB" id="A0A250XE00"/>
<gene>
    <name evidence="4" type="ORF">CEUSTIGMA_g8736.t1</name>
</gene>
<feature type="region of interest" description="Disordered" evidence="2">
    <location>
        <begin position="1"/>
        <end position="21"/>
    </location>
</feature>
<feature type="region of interest" description="Disordered" evidence="2">
    <location>
        <begin position="587"/>
        <end position="620"/>
    </location>
</feature>
<reference evidence="4 5" key="1">
    <citation type="submission" date="2017-08" db="EMBL/GenBank/DDBJ databases">
        <title>Acidophilic green algal genome provides insights into adaptation to an acidic environment.</title>
        <authorList>
            <person name="Hirooka S."/>
            <person name="Hirose Y."/>
            <person name="Kanesaki Y."/>
            <person name="Higuchi S."/>
            <person name="Fujiwara T."/>
            <person name="Onuma R."/>
            <person name="Era A."/>
            <person name="Ohbayashi R."/>
            <person name="Uzuka A."/>
            <person name="Nozaki H."/>
            <person name="Yoshikawa H."/>
            <person name="Miyagishima S.Y."/>
        </authorList>
    </citation>
    <scope>NUCLEOTIDE SEQUENCE [LARGE SCALE GENOMIC DNA]</scope>
    <source>
        <strain evidence="4 5">NIES-2499</strain>
    </source>
</reference>
<feature type="compositionally biased region" description="Pro residues" evidence="2">
    <location>
        <begin position="93"/>
        <end position="102"/>
    </location>
</feature>
<feature type="compositionally biased region" description="Basic and acidic residues" evidence="2">
    <location>
        <begin position="117"/>
        <end position="130"/>
    </location>
</feature>
<sequence>METTDNIPLSPQWKYGKANQPPLKTTWDTLHKQPNKVYGAGGMAGWREDERDLIRKEGERWGGNGDDTSSKWVPQPLMQDGVRTSLVNERWVPPPSAAPGAPPQDLTGRGRGVVGAKPEDRWVGNRDKDPWGLPGMGETDAAAKRQVAIDRWGGDGTTPDSGRGTAVDRWRSPGAAANIVNDVNALGAMSRGRGFALGRGRGLTRPGAPGAPGVPDRWDAVSLHPRSSVEIMNGNYLADGVRRYNTKVLNDIRQSIVSATGGNLPAPPALLSAAVDYPELLPGEPLPEPQPMDPSLKRWASGLSSTAHASSLHDPTMTPPDTPYEEELAGPKAWVSPQAFAVDKWMYRDPQGVIQGPFPKVDILEWLASGFFPNDLPIRSATEPDAPFVPLAAMVKMWEKIDHGAAPPGFVPQGHYSKPVVQTSSVLQQQQPLYQPPLHSISLTNGAAGAAVGSQLNGNNMSPLLSVQPPIQPQNQPSAALISPYDPIHKNSEEASTLGMFHPSTAPQLPSWAGAKGNEAHLQTPWQAPSITLSPPPLPVHNSPALFLGRPGTVEAGRQFPNGPAAVLAGHATAPQGSPQGTSWGMAHSGLNAWLPPSNQQLQKESPVPPPQPQTQQQQPGYGVVAWGGAAGLNGGVSSNLIGHPSGETIKPASETTQNPTAVETLVHTKAASHLPAQEAAVTAATAAKVNNLANMPVPLQQLFVAAQRVAQQPQVGMQSPLATIDAPVLKQPTAATAPEALVTAAPAPPPPQPPERKKLVMLDQATAHSIAASGEAEAAVEKVEPKVAPWAALTAKGPVAKTLREIQEEEAQCAAQEQLQQQQQQQLASAGVPSVANAGGATASSSAWSKVAATGGPPAGATLVSEQKARGATLNPAAAAAVAAATRGVTIGEILDRQLNPNPAPKAAAWGGSAAGGGRQGPTTNMRDIMFEESAADLEGGNVDEDDITDLLPPQPMSMKAAAPAAHSWAPPVAPIRSLKEVQEEEERAARQRQAHQASIAKQNAAPAAAEDDELFWEYPSEDNSHVLTLPPPPPPPPATRPSGMTAAAVAAKGLPPALSAAKVVPTTASKGAWAATAQKASPPAVATPMRTNVAPSKLTAAHPATARPLLAPAASHPPSVRSEDDSPIMFGDIPLSRDFKDWCREQLKRLINSEDFGLIDVLLAIESRSEVADMCQMVMGNKTGIGAFVAEFLKRKDAEVLRHQQTSKKKKGGSGNVVGNVPTNPSKGKAK</sequence>
<evidence type="ECO:0000259" key="3">
    <source>
        <dbReference type="PROSITE" id="PS50829"/>
    </source>
</evidence>
<evidence type="ECO:0000256" key="2">
    <source>
        <dbReference type="SAM" id="MobiDB-lite"/>
    </source>
</evidence>
<feature type="compositionally biased region" description="Low complexity" evidence="2">
    <location>
        <begin position="1219"/>
        <end position="1233"/>
    </location>
</feature>
<organism evidence="4 5">
    <name type="scientific">Chlamydomonas eustigma</name>
    <dbReference type="NCBI Taxonomy" id="1157962"/>
    <lineage>
        <taxon>Eukaryota</taxon>
        <taxon>Viridiplantae</taxon>
        <taxon>Chlorophyta</taxon>
        <taxon>core chlorophytes</taxon>
        <taxon>Chlorophyceae</taxon>
        <taxon>CS clade</taxon>
        <taxon>Chlamydomonadales</taxon>
        <taxon>Chlamydomonadaceae</taxon>
        <taxon>Chlamydomonas</taxon>
    </lineage>
</organism>
<dbReference type="CDD" id="cd00072">
    <property type="entry name" value="GYF"/>
    <property type="match status" value="1"/>
</dbReference>
<evidence type="ECO:0000256" key="1">
    <source>
        <dbReference type="SAM" id="Coils"/>
    </source>
</evidence>
<dbReference type="Proteomes" id="UP000232323">
    <property type="component" value="Unassembled WGS sequence"/>
</dbReference>
<evidence type="ECO:0000313" key="4">
    <source>
        <dbReference type="EMBL" id="GAX81305.1"/>
    </source>
</evidence>
<keyword evidence="1" id="KW-0175">Coiled coil</keyword>
<feature type="region of interest" description="Disordered" evidence="2">
    <location>
        <begin position="982"/>
        <end position="1010"/>
    </location>
</feature>
<dbReference type="OrthoDB" id="6415790at2759"/>
<feature type="region of interest" description="Disordered" evidence="2">
    <location>
        <begin position="303"/>
        <end position="328"/>
    </location>
</feature>
<dbReference type="STRING" id="1157962.A0A250XE00"/>
<dbReference type="PROSITE" id="PS50829">
    <property type="entry name" value="GYF"/>
    <property type="match status" value="1"/>
</dbReference>
<name>A0A250XE00_9CHLO</name>
<dbReference type="PANTHER" id="PTHR47471:SF1">
    <property type="entry name" value="PROTEIN ESSENTIAL FOR POTEXVIRUS ACCUMULATION 1"/>
    <property type="match status" value="1"/>
</dbReference>
<feature type="region of interest" description="Disordered" evidence="2">
    <location>
        <begin position="900"/>
        <end position="925"/>
    </location>
</feature>
<accession>A0A250XE00</accession>
<keyword evidence="5" id="KW-1185">Reference proteome</keyword>
<feature type="region of interest" description="Disordered" evidence="2">
    <location>
        <begin position="1203"/>
        <end position="1233"/>
    </location>
</feature>
<dbReference type="InterPro" id="IPR003169">
    <property type="entry name" value="GYF"/>
</dbReference>
<dbReference type="SUPFAM" id="SSF55277">
    <property type="entry name" value="GYF domain"/>
    <property type="match status" value="1"/>
</dbReference>
<dbReference type="Gene3D" id="3.30.1490.40">
    <property type="match status" value="1"/>
</dbReference>
<comment type="caution">
    <text evidence="4">The sequence shown here is derived from an EMBL/GenBank/DDBJ whole genome shotgun (WGS) entry which is preliminary data.</text>
</comment>
<dbReference type="InterPro" id="IPR035445">
    <property type="entry name" value="GYF-like_dom_sf"/>
</dbReference>
<protein>
    <recommendedName>
        <fullName evidence="3">GYF domain-containing protein</fullName>
    </recommendedName>
</protein>
<feature type="coiled-coil region" evidence="1">
    <location>
        <begin position="800"/>
        <end position="827"/>
    </location>
</feature>
<dbReference type="EMBL" id="BEGY01000063">
    <property type="protein sequence ID" value="GAX81305.1"/>
    <property type="molecule type" value="Genomic_DNA"/>
</dbReference>
<feature type="domain" description="GYF" evidence="3">
    <location>
        <begin position="342"/>
        <end position="392"/>
    </location>
</feature>
<evidence type="ECO:0000313" key="5">
    <source>
        <dbReference type="Proteomes" id="UP000232323"/>
    </source>
</evidence>